<protein>
    <submittedName>
        <fullName evidence="2">Unannotated protein</fullName>
    </submittedName>
</protein>
<reference evidence="2" key="1">
    <citation type="submission" date="2020-05" db="EMBL/GenBank/DDBJ databases">
        <authorList>
            <person name="Chiriac C."/>
            <person name="Salcher M."/>
            <person name="Ghai R."/>
            <person name="Kavagutti S V."/>
        </authorList>
    </citation>
    <scope>NUCLEOTIDE SEQUENCE</scope>
</reference>
<dbReference type="EMBL" id="CAFBQU010000002">
    <property type="protein sequence ID" value="CAB5058641.1"/>
    <property type="molecule type" value="Genomic_DNA"/>
</dbReference>
<gene>
    <name evidence="1" type="ORF">UFOPK4098_00194</name>
    <name evidence="2" type="ORF">UFOPK4347_00126</name>
</gene>
<dbReference type="PROSITE" id="PS51257">
    <property type="entry name" value="PROKAR_LIPOPROTEIN"/>
    <property type="match status" value="1"/>
</dbReference>
<name>A0A6J7TYD9_9ZZZZ</name>
<dbReference type="EMBL" id="CAFBPN010000004">
    <property type="protein sequence ID" value="CAB5009388.1"/>
    <property type="molecule type" value="Genomic_DNA"/>
</dbReference>
<dbReference type="AlphaFoldDB" id="A0A6J7TYD9"/>
<organism evidence="2">
    <name type="scientific">freshwater metagenome</name>
    <dbReference type="NCBI Taxonomy" id="449393"/>
    <lineage>
        <taxon>unclassified sequences</taxon>
        <taxon>metagenomes</taxon>
        <taxon>ecological metagenomes</taxon>
    </lineage>
</organism>
<evidence type="ECO:0000313" key="2">
    <source>
        <dbReference type="EMBL" id="CAB5058641.1"/>
    </source>
</evidence>
<evidence type="ECO:0000313" key="1">
    <source>
        <dbReference type="EMBL" id="CAB5009388.1"/>
    </source>
</evidence>
<sequence>MKLSRTCIVLAGISLMGAVGCGGGSENGASSGGTTEVSAKQDFCTVAKGQTKADLTLKQGDADSVKLYYANQVGMSSSLVFAAPADILETAKNLQNGTVELYKILESFKFSFTKMSASESALAKIKVISDKYHLEDSDTKMNKYLLDKCGITAQQQGVPTTVAQ</sequence>
<proteinExistence type="predicted"/>
<accession>A0A6J7TYD9</accession>